<name>A0AB34PNA1_CANAX</name>
<gene>
    <name evidence="2" type="ORF">MG3_04865</name>
</gene>
<comment type="caution">
    <text evidence="2">The sequence shown here is derived from an EMBL/GenBank/DDBJ whole genome shotgun (WGS) entry which is preliminary data.</text>
</comment>
<evidence type="ECO:0000256" key="1">
    <source>
        <dbReference type="SAM" id="MobiDB-lite"/>
    </source>
</evidence>
<evidence type="ECO:0000313" key="2">
    <source>
        <dbReference type="EMBL" id="KGR06499.1"/>
    </source>
</evidence>
<accession>A0AB34PNA1</accession>
<dbReference type="AlphaFoldDB" id="A0AB34PNA1"/>
<evidence type="ECO:0000313" key="3">
    <source>
        <dbReference type="Proteomes" id="UP000030161"/>
    </source>
</evidence>
<organism evidence="2 3">
    <name type="scientific">Candida albicans P78048</name>
    <dbReference type="NCBI Taxonomy" id="1094989"/>
    <lineage>
        <taxon>Eukaryota</taxon>
        <taxon>Fungi</taxon>
        <taxon>Dikarya</taxon>
        <taxon>Ascomycota</taxon>
        <taxon>Saccharomycotina</taxon>
        <taxon>Pichiomycetes</taxon>
        <taxon>Debaryomycetaceae</taxon>
        <taxon>Candida/Lodderomyces clade</taxon>
        <taxon>Candida</taxon>
    </lineage>
</organism>
<sequence>MSTMPPTSKRTRKRTRTDDNAEPTIQDPSPPLANVEPTIQETPPSVEVSDETNSTEINETNSNTHEETNVLTNVHSSPIETVTERNFNFQHLRQIETL</sequence>
<dbReference type="EMBL" id="AJIX01000036">
    <property type="protein sequence ID" value="KGR06499.1"/>
    <property type="molecule type" value="Genomic_DNA"/>
</dbReference>
<feature type="region of interest" description="Disordered" evidence="1">
    <location>
        <begin position="1"/>
        <end position="67"/>
    </location>
</feature>
<protein>
    <submittedName>
        <fullName evidence="2">Uncharacterized protein</fullName>
    </submittedName>
</protein>
<reference evidence="2 3" key="1">
    <citation type="submission" date="2013-12" db="EMBL/GenBank/DDBJ databases">
        <title>The Genome Sequence of Candida albicans P78048.</title>
        <authorList>
            <consortium name="The Broad Institute Genome Sequencing Platform"/>
            <consortium name="The Broad Institute Genome Sequencing Center for Infectious Disease"/>
            <person name="Cuomo C."/>
            <person name="Bennett R."/>
            <person name="Hirakawa M."/>
            <person name="Noverr M."/>
            <person name="Mitchell A."/>
            <person name="Young S.K."/>
            <person name="Zeng Q."/>
            <person name="Gargeya S."/>
            <person name="Fitzgerald M."/>
            <person name="Abouelleil A."/>
            <person name="Alvarado L."/>
            <person name="Berlin A.M."/>
            <person name="Chapman S.B."/>
            <person name="Dewar J."/>
            <person name="Goldberg J."/>
            <person name="Griggs A."/>
            <person name="Gujja S."/>
            <person name="Hansen M."/>
            <person name="Howarth C."/>
            <person name="Imamovic A."/>
            <person name="Larimer J."/>
            <person name="McCowan C."/>
            <person name="Murphy C."/>
            <person name="Pearson M."/>
            <person name="Priest M."/>
            <person name="Roberts A."/>
            <person name="Saif S."/>
            <person name="Shea T."/>
            <person name="Sykes S."/>
            <person name="Wortman J."/>
            <person name="Nusbaum C."/>
            <person name="Birren B."/>
        </authorList>
    </citation>
    <scope>NUCLEOTIDE SEQUENCE [LARGE SCALE GENOMIC DNA]</scope>
    <source>
        <strain evidence="2 3">P78048</strain>
    </source>
</reference>
<feature type="compositionally biased region" description="Low complexity" evidence="1">
    <location>
        <begin position="51"/>
        <end position="63"/>
    </location>
</feature>
<proteinExistence type="predicted"/>
<dbReference type="Proteomes" id="UP000030161">
    <property type="component" value="Unassembled WGS sequence"/>
</dbReference>